<keyword evidence="3" id="KW-1185">Reference proteome</keyword>
<protein>
    <recommendedName>
        <fullName evidence="1">DDE-1 domain-containing protein</fullName>
    </recommendedName>
</protein>
<dbReference type="EMBL" id="JAPWTK010000417">
    <property type="protein sequence ID" value="KAJ8940651.1"/>
    <property type="molecule type" value="Genomic_DNA"/>
</dbReference>
<evidence type="ECO:0000313" key="2">
    <source>
        <dbReference type="EMBL" id="KAJ8940651.1"/>
    </source>
</evidence>
<feature type="domain" description="DDE-1" evidence="1">
    <location>
        <begin position="53"/>
        <end position="126"/>
    </location>
</feature>
<evidence type="ECO:0000259" key="1">
    <source>
        <dbReference type="Pfam" id="PF03184"/>
    </source>
</evidence>
<name>A0AAV8XQ18_9CUCU</name>
<sequence>MHSCVILPPSVVLKECSSNDVLKNLLGLVGILVPRVRYKNSFVIGCPSGSDGDANSLGWMVEKNFVKFVRHFINFSRCSKERSVLMLLDNHDSHLSIEALDLLKDNGVVAISFPPRWSHKLQPLDRSGFGMGMPTCPGHGKLLSNKISDNQYHNRVSLSVYSQKNDDSIGLVKLMTLTTSHLTLIRFAPLDPAPLFDVGNSFHFTKRKLKLNVG</sequence>
<comment type="caution">
    <text evidence="2">The sequence shown here is derived from an EMBL/GenBank/DDBJ whole genome shotgun (WGS) entry which is preliminary data.</text>
</comment>
<dbReference type="AlphaFoldDB" id="A0AAV8XQ18"/>
<gene>
    <name evidence="2" type="ORF">NQ318_012734</name>
</gene>
<proteinExistence type="predicted"/>
<organism evidence="2 3">
    <name type="scientific">Aromia moschata</name>
    <dbReference type="NCBI Taxonomy" id="1265417"/>
    <lineage>
        <taxon>Eukaryota</taxon>
        <taxon>Metazoa</taxon>
        <taxon>Ecdysozoa</taxon>
        <taxon>Arthropoda</taxon>
        <taxon>Hexapoda</taxon>
        <taxon>Insecta</taxon>
        <taxon>Pterygota</taxon>
        <taxon>Neoptera</taxon>
        <taxon>Endopterygota</taxon>
        <taxon>Coleoptera</taxon>
        <taxon>Polyphaga</taxon>
        <taxon>Cucujiformia</taxon>
        <taxon>Chrysomeloidea</taxon>
        <taxon>Cerambycidae</taxon>
        <taxon>Cerambycinae</taxon>
        <taxon>Callichromatini</taxon>
        <taxon>Aromia</taxon>
    </lineage>
</organism>
<accession>A0AAV8XQ18</accession>
<dbReference type="InterPro" id="IPR004875">
    <property type="entry name" value="DDE_SF_endonuclease_dom"/>
</dbReference>
<dbReference type="Pfam" id="PF03184">
    <property type="entry name" value="DDE_1"/>
    <property type="match status" value="1"/>
</dbReference>
<reference evidence="2" key="1">
    <citation type="journal article" date="2023" name="Insect Mol. Biol.">
        <title>Genome sequencing provides insights into the evolution of gene families encoding plant cell wall-degrading enzymes in longhorned beetles.</title>
        <authorList>
            <person name="Shin N.R."/>
            <person name="Okamura Y."/>
            <person name="Kirsch R."/>
            <person name="Pauchet Y."/>
        </authorList>
    </citation>
    <scope>NUCLEOTIDE SEQUENCE</scope>
    <source>
        <strain evidence="2">AMC_N1</strain>
    </source>
</reference>
<dbReference type="GO" id="GO:0003676">
    <property type="term" value="F:nucleic acid binding"/>
    <property type="evidence" value="ECO:0007669"/>
    <property type="project" value="InterPro"/>
</dbReference>
<dbReference type="Proteomes" id="UP001162162">
    <property type="component" value="Unassembled WGS sequence"/>
</dbReference>
<evidence type="ECO:0000313" key="3">
    <source>
        <dbReference type="Proteomes" id="UP001162162"/>
    </source>
</evidence>